<feature type="transmembrane region" description="Helical" evidence="8">
    <location>
        <begin position="78"/>
        <end position="101"/>
    </location>
</feature>
<dbReference type="GO" id="GO:0030425">
    <property type="term" value="C:dendrite"/>
    <property type="evidence" value="ECO:0007669"/>
    <property type="project" value="TreeGrafter"/>
</dbReference>
<evidence type="ECO:0000256" key="8">
    <source>
        <dbReference type="RuleBase" id="RU363108"/>
    </source>
</evidence>
<dbReference type="VEuPathDB" id="VectorBase:CPIJ039886"/>
<dbReference type="Proteomes" id="UP000002320">
    <property type="component" value="Unassembled WGS sequence"/>
</dbReference>
<feature type="transmembrane region" description="Helical" evidence="8">
    <location>
        <begin position="170"/>
        <end position="192"/>
    </location>
</feature>
<feature type="transmembrane region" description="Helical" evidence="8">
    <location>
        <begin position="259"/>
        <end position="281"/>
    </location>
</feature>
<evidence type="ECO:0000256" key="6">
    <source>
        <dbReference type="ARBA" id="ARBA00023170"/>
    </source>
</evidence>
<dbReference type="PANTHER" id="PTHR21143">
    <property type="entry name" value="INVERTEBRATE GUSTATORY RECEPTOR"/>
    <property type="match status" value="1"/>
</dbReference>
<dbReference type="EnsemblMetazoa" id="CPIJ039886-RA">
    <property type="protein sequence ID" value="CPIJ039886-PA"/>
    <property type="gene ID" value="CPIJ039886"/>
</dbReference>
<keyword evidence="5 8" id="KW-0472">Membrane</keyword>
<keyword evidence="3 8" id="KW-0812">Transmembrane</keyword>
<evidence type="ECO:0000256" key="4">
    <source>
        <dbReference type="ARBA" id="ARBA00022989"/>
    </source>
</evidence>
<dbReference type="VEuPathDB" id="VectorBase:CQUJHB020338"/>
<dbReference type="OrthoDB" id="7764390at2759"/>
<feature type="transmembrane region" description="Helical" evidence="8">
    <location>
        <begin position="301"/>
        <end position="323"/>
    </location>
</feature>
<keyword evidence="10" id="KW-1185">Reference proteome</keyword>
<dbReference type="InParanoid" id="A0A1S4KI61"/>
<dbReference type="FunCoup" id="A0A1S4KI61">
    <property type="interactions" value="14"/>
</dbReference>
<evidence type="ECO:0000256" key="2">
    <source>
        <dbReference type="ARBA" id="ARBA00022475"/>
    </source>
</evidence>
<comment type="function">
    <text evidence="8">Gustatory receptor which mediates acceptance or avoidance behavior, depending on its substrates.</text>
</comment>
<dbReference type="GO" id="GO:0007165">
    <property type="term" value="P:signal transduction"/>
    <property type="evidence" value="ECO:0007669"/>
    <property type="project" value="UniProtKB-KW"/>
</dbReference>
<name>A0A1S4KI61_CULQU</name>
<keyword evidence="7 8" id="KW-0807">Transducer</keyword>
<organism evidence="9 10">
    <name type="scientific">Culex quinquefasciatus</name>
    <name type="common">Southern house mosquito</name>
    <name type="synonym">Culex pungens</name>
    <dbReference type="NCBI Taxonomy" id="7176"/>
    <lineage>
        <taxon>Eukaryota</taxon>
        <taxon>Metazoa</taxon>
        <taxon>Ecdysozoa</taxon>
        <taxon>Arthropoda</taxon>
        <taxon>Hexapoda</taxon>
        <taxon>Insecta</taxon>
        <taxon>Pterygota</taxon>
        <taxon>Neoptera</taxon>
        <taxon>Endopterygota</taxon>
        <taxon>Diptera</taxon>
        <taxon>Nematocera</taxon>
        <taxon>Culicoidea</taxon>
        <taxon>Culicidae</taxon>
        <taxon>Culicinae</taxon>
        <taxon>Culicini</taxon>
        <taxon>Culex</taxon>
        <taxon>Culex</taxon>
    </lineage>
</organism>
<dbReference type="GO" id="GO:0008049">
    <property type="term" value="P:male courtship behavior"/>
    <property type="evidence" value="ECO:0007669"/>
    <property type="project" value="TreeGrafter"/>
</dbReference>
<protein>
    <recommendedName>
        <fullName evidence="8">Gustatory receptor</fullName>
    </recommendedName>
</protein>
<dbReference type="PANTHER" id="PTHR21143:SF133">
    <property type="entry name" value="GUSTATORY AND PHEROMONE RECEPTOR 32A-RELATED"/>
    <property type="match status" value="1"/>
</dbReference>
<comment type="subcellular location">
    <subcellularLocation>
        <location evidence="1 8">Cell membrane</location>
        <topology evidence="1 8">Multi-pass membrane protein</topology>
    </subcellularLocation>
</comment>
<evidence type="ECO:0000256" key="1">
    <source>
        <dbReference type="ARBA" id="ARBA00004651"/>
    </source>
</evidence>
<reference evidence="9" key="1">
    <citation type="submission" date="2020-05" db="UniProtKB">
        <authorList>
            <consortium name="EnsemblMetazoa"/>
        </authorList>
    </citation>
    <scope>IDENTIFICATION</scope>
    <source>
        <strain evidence="9">JHB</strain>
    </source>
</reference>
<evidence type="ECO:0000313" key="10">
    <source>
        <dbReference type="Proteomes" id="UP000002320"/>
    </source>
</evidence>
<feature type="transmembrane region" description="Helical" evidence="8">
    <location>
        <begin position="36"/>
        <end position="58"/>
    </location>
</feature>
<accession>A0A1S4KI61</accession>
<feature type="transmembrane region" description="Helical" evidence="8">
    <location>
        <begin position="6"/>
        <end position="29"/>
    </location>
</feature>
<keyword evidence="2 8" id="KW-1003">Cell membrane</keyword>
<dbReference type="GO" id="GO:0030424">
    <property type="term" value="C:axon"/>
    <property type="evidence" value="ECO:0007669"/>
    <property type="project" value="TreeGrafter"/>
</dbReference>
<feature type="transmembrane region" description="Helical" evidence="8">
    <location>
        <begin position="137"/>
        <end position="158"/>
    </location>
</feature>
<evidence type="ECO:0000256" key="5">
    <source>
        <dbReference type="ARBA" id="ARBA00023136"/>
    </source>
</evidence>
<comment type="caution">
    <text evidence="8">Lacks conserved residue(s) required for the propagation of feature annotation.</text>
</comment>
<dbReference type="AlphaFoldDB" id="A0A1S4KI61"/>
<dbReference type="GO" id="GO:0007635">
    <property type="term" value="P:chemosensory behavior"/>
    <property type="evidence" value="ECO:0007669"/>
    <property type="project" value="TreeGrafter"/>
</dbReference>
<dbReference type="GO" id="GO:0050909">
    <property type="term" value="P:sensory perception of taste"/>
    <property type="evidence" value="ECO:0007669"/>
    <property type="project" value="InterPro"/>
</dbReference>
<evidence type="ECO:0000256" key="3">
    <source>
        <dbReference type="ARBA" id="ARBA00022692"/>
    </source>
</evidence>
<dbReference type="InterPro" id="IPR013604">
    <property type="entry name" value="7TM_chemorcpt"/>
</dbReference>
<keyword evidence="4 8" id="KW-1133">Transmembrane helix</keyword>
<evidence type="ECO:0000313" key="9">
    <source>
        <dbReference type="EnsemblMetazoa" id="CPIJ039886-PA"/>
    </source>
</evidence>
<comment type="similarity">
    <text evidence="8">Belongs to the insect chemoreceptor superfamily. Gustatory receptor (GR) family.</text>
</comment>
<dbReference type="Pfam" id="PF08395">
    <property type="entry name" value="7tm_7"/>
    <property type="match status" value="1"/>
</dbReference>
<proteinExistence type="inferred from homology"/>
<dbReference type="GO" id="GO:0005886">
    <property type="term" value="C:plasma membrane"/>
    <property type="evidence" value="ECO:0007669"/>
    <property type="project" value="UniProtKB-SubCell"/>
</dbReference>
<evidence type="ECO:0000256" key="7">
    <source>
        <dbReference type="ARBA" id="ARBA00023224"/>
    </source>
</evidence>
<sequence>MEPRLSTLLKVTLTCFIYILQINGFFPYFFHKSDRILYHSNICILYSMIYLPAYAYFIGRSNLATLANLISFKYDHNALLLGASVFSAYFQVFAMSFEVWIKREEFRLLFNQLLRLWSDLRKNDVSTSFDRKLLLKFCYKLFAVDGVTIFLVAVYYSARDDYKLVETISRVSPFVTSSAMSNFFISIGYLGAHYHRLVNDRIGRINCKVAKIDQNSYFWRLQPEKKRQTIEKLSGEFRQIVNLHGKINRLIMRFMELHSATLIIMAAKNFILIITGLFGIYGSTLALISRNMRPQLGSCAFYSILTLFAAVEFYFWVGSAAIFTKRAEKTGAIIEDFAADESVALDELMKSISLELLHTDHNIEALGFFRVDFSLLFAALGTMINYLIVAVQFQITRGSKNQA</sequence>
<feature type="transmembrane region" description="Helical" evidence="8">
    <location>
        <begin position="373"/>
        <end position="395"/>
    </location>
</feature>
<dbReference type="GO" id="GO:0043025">
    <property type="term" value="C:neuronal cell body"/>
    <property type="evidence" value="ECO:0007669"/>
    <property type="project" value="TreeGrafter"/>
</dbReference>
<keyword evidence="6 8" id="KW-0675">Receptor</keyword>